<dbReference type="SUPFAM" id="SSF52499">
    <property type="entry name" value="Isochorismatase-like hydrolases"/>
    <property type="match status" value="1"/>
</dbReference>
<dbReference type="STRING" id="1798468.A2110_00010"/>
<name>A0A1F6BIK4_9BACT</name>
<accession>A0A1F6BIK4</accession>
<dbReference type="InterPro" id="IPR036380">
    <property type="entry name" value="Isochorismatase-like_sf"/>
</dbReference>
<reference evidence="1 2" key="1">
    <citation type="journal article" date="2016" name="Nat. Commun.">
        <title>Thousands of microbial genomes shed light on interconnected biogeochemical processes in an aquifer system.</title>
        <authorList>
            <person name="Anantharaman K."/>
            <person name="Brown C.T."/>
            <person name="Hug L.A."/>
            <person name="Sharon I."/>
            <person name="Castelle C.J."/>
            <person name="Probst A.J."/>
            <person name="Thomas B.C."/>
            <person name="Singh A."/>
            <person name="Wilkins M.J."/>
            <person name="Karaoz U."/>
            <person name="Brodie E.L."/>
            <person name="Williams K.H."/>
            <person name="Hubbard S.S."/>
            <person name="Banfield J.F."/>
        </authorList>
    </citation>
    <scope>NUCLEOTIDE SEQUENCE [LARGE SCALE GENOMIC DNA]</scope>
</reference>
<organism evidence="1 2">
    <name type="scientific">Candidatus Jorgensenbacteria bacterium GWA1_54_12</name>
    <dbReference type="NCBI Taxonomy" id="1798468"/>
    <lineage>
        <taxon>Bacteria</taxon>
        <taxon>Candidatus Joergenseniibacteriota</taxon>
    </lineage>
</organism>
<comment type="caution">
    <text evidence="1">The sequence shown here is derived from an EMBL/GenBank/DDBJ whole genome shotgun (WGS) entry which is preliminary data.</text>
</comment>
<dbReference type="EMBL" id="MFKH01000017">
    <property type="protein sequence ID" value="OGG36708.1"/>
    <property type="molecule type" value="Genomic_DNA"/>
</dbReference>
<gene>
    <name evidence="1" type="ORF">A2110_00010</name>
</gene>
<evidence type="ECO:0000313" key="1">
    <source>
        <dbReference type="EMBL" id="OGG36708.1"/>
    </source>
</evidence>
<protein>
    <submittedName>
        <fullName evidence="1">Uncharacterized protein</fullName>
    </submittedName>
</protein>
<evidence type="ECO:0000313" key="2">
    <source>
        <dbReference type="Proteomes" id="UP000176273"/>
    </source>
</evidence>
<dbReference type="AlphaFoldDB" id="A0A1F6BIK4"/>
<dbReference type="Gene3D" id="3.40.50.850">
    <property type="entry name" value="Isochorismatase-like"/>
    <property type="match status" value="1"/>
</dbReference>
<proteinExistence type="predicted"/>
<dbReference type="Proteomes" id="UP000176273">
    <property type="component" value="Unassembled WGS sequence"/>
</dbReference>
<sequence length="201" mass="22911">MKTKIVSVDFQKDFTAEGGRCYRPRPAVGFIKNTLVPFLEKHNLKIAEIVSDYRQPRPSDPVDLCRPGEWGYESEIPDSVKDKDIWIKCMNSPIWVRDNIGDPTKKPGLPYQDPKRFSEWIEREIGKQSDTEVLLIGLTLDCCVLCTAQEFCFRGYKVKILKEAVDAFSGNEYEKEALCKTPLGNWADAVSWENLSISEIG</sequence>